<comment type="similarity">
    <text evidence="2">Belongs to the DtxR/MntR family.</text>
</comment>
<dbReference type="Pfam" id="PF04023">
    <property type="entry name" value="FeoA"/>
    <property type="match status" value="1"/>
</dbReference>
<evidence type="ECO:0000256" key="5">
    <source>
        <dbReference type="ARBA" id="ARBA00023015"/>
    </source>
</evidence>
<dbReference type="GO" id="GO:0003677">
    <property type="term" value="F:DNA binding"/>
    <property type="evidence" value="ECO:0007669"/>
    <property type="project" value="UniProtKB-KW"/>
</dbReference>
<dbReference type="Pfam" id="PF02742">
    <property type="entry name" value="Fe_dep_repr_C"/>
    <property type="match status" value="1"/>
</dbReference>
<dbReference type="AlphaFoldDB" id="A0A1I4L8A4"/>
<dbReference type="RefSeq" id="WP_245750876.1">
    <property type="nucleotide sequence ID" value="NZ_FOTI01000038.1"/>
</dbReference>
<dbReference type="PANTHER" id="PTHR33238">
    <property type="entry name" value="IRON (METAL) DEPENDENT REPRESSOR, DTXR FAMILY"/>
    <property type="match status" value="1"/>
</dbReference>
<evidence type="ECO:0000256" key="2">
    <source>
        <dbReference type="ARBA" id="ARBA00007871"/>
    </source>
</evidence>
<dbReference type="SMART" id="SM00899">
    <property type="entry name" value="FeoA"/>
    <property type="match status" value="1"/>
</dbReference>
<keyword evidence="6" id="KW-0238">DNA-binding</keyword>
<dbReference type="GO" id="GO:0046983">
    <property type="term" value="F:protein dimerization activity"/>
    <property type="evidence" value="ECO:0007669"/>
    <property type="project" value="InterPro"/>
</dbReference>
<evidence type="ECO:0000256" key="1">
    <source>
        <dbReference type="ARBA" id="ARBA00004496"/>
    </source>
</evidence>
<dbReference type="InterPro" id="IPR050536">
    <property type="entry name" value="DtxR_MntR_Metal-Reg"/>
</dbReference>
<organism evidence="9 10">
    <name type="scientific">Halanaerobium salsuginis</name>
    <dbReference type="NCBI Taxonomy" id="29563"/>
    <lineage>
        <taxon>Bacteria</taxon>
        <taxon>Bacillati</taxon>
        <taxon>Bacillota</taxon>
        <taxon>Clostridia</taxon>
        <taxon>Halanaerobiales</taxon>
        <taxon>Halanaerobiaceae</taxon>
        <taxon>Halanaerobium</taxon>
    </lineage>
</organism>
<dbReference type="InterPro" id="IPR008988">
    <property type="entry name" value="Transcriptional_repressor_C"/>
</dbReference>
<comment type="subunit">
    <text evidence="3">Homodimer.</text>
</comment>
<dbReference type="PANTHER" id="PTHR33238:SF7">
    <property type="entry name" value="IRON-DEPENDENT TRANSCRIPTIONAL REGULATOR"/>
    <property type="match status" value="1"/>
</dbReference>
<evidence type="ECO:0000313" key="10">
    <source>
        <dbReference type="Proteomes" id="UP000199006"/>
    </source>
</evidence>
<dbReference type="InterPro" id="IPR036388">
    <property type="entry name" value="WH-like_DNA-bd_sf"/>
</dbReference>
<dbReference type="InterPro" id="IPR007167">
    <property type="entry name" value="Fe-transptr_FeoA-like"/>
</dbReference>
<sequence>MGETFVLSESMEDYLETILNLIKQNGSARVTDIARTMEVAASSVNESINRLSARGLVEQEKYGPIKLTAAGREWAERIDCTHQIIYLFLEKILGIDPETADRDACAIEHDLSQKSFKAMVDFLLANGHLTEQSCALAILAKKEEADGMAAKEVMLNDLAVGSTVEVVKLTSKGALKRKLMDMGLNRGAKIEVKGKAPMGDPIEVKVRGYSLSLRKKEAEEIMVREV</sequence>
<dbReference type="PROSITE" id="PS50944">
    <property type="entry name" value="HTH_DTXR"/>
    <property type="match status" value="1"/>
</dbReference>
<dbReference type="InterPro" id="IPR036390">
    <property type="entry name" value="WH_DNA-bd_sf"/>
</dbReference>
<evidence type="ECO:0000256" key="6">
    <source>
        <dbReference type="ARBA" id="ARBA00023125"/>
    </source>
</evidence>
<dbReference type="GO" id="GO:0003700">
    <property type="term" value="F:DNA-binding transcription factor activity"/>
    <property type="evidence" value="ECO:0007669"/>
    <property type="project" value="InterPro"/>
</dbReference>
<gene>
    <name evidence="9" type="ORF">SAMN02983006_02249</name>
</gene>
<protein>
    <submittedName>
        <fullName evidence="9">Iron (Metal) dependent repressor, DtxR family</fullName>
    </submittedName>
</protein>
<dbReference type="SUPFAM" id="SSF50037">
    <property type="entry name" value="C-terminal domain of transcriptional repressors"/>
    <property type="match status" value="1"/>
</dbReference>
<dbReference type="Proteomes" id="UP000199006">
    <property type="component" value="Unassembled WGS sequence"/>
</dbReference>
<dbReference type="InterPro" id="IPR036421">
    <property type="entry name" value="Fe_dep_repressor_sf"/>
</dbReference>
<dbReference type="InterPro" id="IPR001367">
    <property type="entry name" value="Fe_dep_repressor"/>
</dbReference>
<dbReference type="GO" id="GO:0005737">
    <property type="term" value="C:cytoplasm"/>
    <property type="evidence" value="ECO:0007669"/>
    <property type="project" value="UniProtKB-SubCell"/>
</dbReference>
<dbReference type="InterPro" id="IPR038157">
    <property type="entry name" value="FeoA_core_dom"/>
</dbReference>
<dbReference type="SMART" id="SM00529">
    <property type="entry name" value="HTH_DTXR"/>
    <property type="match status" value="1"/>
</dbReference>
<dbReference type="Gene3D" id="1.10.10.10">
    <property type="entry name" value="Winged helix-like DNA-binding domain superfamily/Winged helix DNA-binding domain"/>
    <property type="match status" value="1"/>
</dbReference>
<dbReference type="Gene3D" id="1.10.60.10">
    <property type="entry name" value="Iron dependent repressor, metal binding and dimerisation domain"/>
    <property type="match status" value="1"/>
</dbReference>
<evidence type="ECO:0000259" key="8">
    <source>
        <dbReference type="PROSITE" id="PS50944"/>
    </source>
</evidence>
<name>A0A1I4L8A4_9FIRM</name>
<evidence type="ECO:0000313" key="9">
    <source>
        <dbReference type="EMBL" id="SFL87190.1"/>
    </source>
</evidence>
<evidence type="ECO:0000256" key="7">
    <source>
        <dbReference type="ARBA" id="ARBA00023163"/>
    </source>
</evidence>
<dbReference type="Pfam" id="PF01325">
    <property type="entry name" value="Fe_dep_repress"/>
    <property type="match status" value="1"/>
</dbReference>
<keyword evidence="10" id="KW-1185">Reference proteome</keyword>
<dbReference type="SUPFAM" id="SSF46785">
    <property type="entry name" value="Winged helix' DNA-binding domain"/>
    <property type="match status" value="1"/>
</dbReference>
<dbReference type="InterPro" id="IPR022687">
    <property type="entry name" value="HTH_DTXR"/>
</dbReference>
<reference evidence="9 10" key="1">
    <citation type="submission" date="2016-10" db="EMBL/GenBank/DDBJ databases">
        <authorList>
            <person name="de Groot N.N."/>
        </authorList>
    </citation>
    <scope>NUCLEOTIDE SEQUENCE [LARGE SCALE GENOMIC DNA]</scope>
    <source>
        <strain evidence="9 10">ATCC 51327</strain>
    </source>
</reference>
<accession>A0A1I4L8A4</accession>
<dbReference type="SUPFAM" id="SSF47979">
    <property type="entry name" value="Iron-dependent repressor protein, dimerization domain"/>
    <property type="match status" value="1"/>
</dbReference>
<keyword evidence="4" id="KW-0408">Iron</keyword>
<proteinExistence type="inferred from homology"/>
<dbReference type="STRING" id="29563.SAMN02983006_02249"/>
<evidence type="ECO:0000256" key="3">
    <source>
        <dbReference type="ARBA" id="ARBA00011738"/>
    </source>
</evidence>
<dbReference type="InterPro" id="IPR022689">
    <property type="entry name" value="Iron_dep_repressor"/>
</dbReference>
<dbReference type="GO" id="GO:0046914">
    <property type="term" value="F:transition metal ion binding"/>
    <property type="evidence" value="ECO:0007669"/>
    <property type="project" value="InterPro"/>
</dbReference>
<feature type="domain" description="HTH dtxR-type" evidence="8">
    <location>
        <begin position="7"/>
        <end position="68"/>
    </location>
</feature>
<evidence type="ECO:0000256" key="4">
    <source>
        <dbReference type="ARBA" id="ARBA00023004"/>
    </source>
</evidence>
<keyword evidence="7" id="KW-0804">Transcription</keyword>
<dbReference type="Gene3D" id="2.30.30.90">
    <property type="match status" value="1"/>
</dbReference>
<comment type="subcellular location">
    <subcellularLocation>
        <location evidence="1">Cytoplasm</location>
    </subcellularLocation>
</comment>
<keyword evidence="5" id="KW-0805">Transcription regulation</keyword>
<dbReference type="EMBL" id="FOTI01000038">
    <property type="protein sequence ID" value="SFL87190.1"/>
    <property type="molecule type" value="Genomic_DNA"/>
</dbReference>